<feature type="region of interest" description="Disordered" evidence="1">
    <location>
        <begin position="26"/>
        <end position="70"/>
    </location>
</feature>
<protein>
    <recommendedName>
        <fullName evidence="5">Lipoprotein</fullName>
    </recommendedName>
</protein>
<organism evidence="3 4">
    <name type="scientific">Paenibacillus puldeungensis</name>
    <dbReference type="NCBI Taxonomy" id="696536"/>
    <lineage>
        <taxon>Bacteria</taxon>
        <taxon>Bacillati</taxon>
        <taxon>Bacillota</taxon>
        <taxon>Bacilli</taxon>
        <taxon>Bacillales</taxon>
        <taxon>Paenibacillaceae</taxon>
        <taxon>Paenibacillus</taxon>
    </lineage>
</organism>
<feature type="signal peptide" evidence="2">
    <location>
        <begin position="1"/>
        <end position="25"/>
    </location>
</feature>
<evidence type="ECO:0000256" key="1">
    <source>
        <dbReference type="SAM" id="MobiDB-lite"/>
    </source>
</evidence>
<dbReference type="EMBL" id="JBHTLM010000009">
    <property type="protein sequence ID" value="MFD1177329.1"/>
    <property type="molecule type" value="Genomic_DNA"/>
</dbReference>
<evidence type="ECO:0000256" key="2">
    <source>
        <dbReference type="SAM" id="SignalP"/>
    </source>
</evidence>
<feature type="chain" id="PRO_5045772282" description="Lipoprotein" evidence="2">
    <location>
        <begin position="26"/>
        <end position="341"/>
    </location>
</feature>
<reference evidence="4" key="1">
    <citation type="journal article" date="2019" name="Int. J. Syst. Evol. Microbiol.">
        <title>The Global Catalogue of Microorganisms (GCM) 10K type strain sequencing project: providing services to taxonomists for standard genome sequencing and annotation.</title>
        <authorList>
            <consortium name="The Broad Institute Genomics Platform"/>
            <consortium name="The Broad Institute Genome Sequencing Center for Infectious Disease"/>
            <person name="Wu L."/>
            <person name="Ma J."/>
        </authorList>
    </citation>
    <scope>NUCLEOTIDE SEQUENCE [LARGE SCALE GENOMIC DNA]</scope>
    <source>
        <strain evidence="4">CCUG 59189</strain>
    </source>
</reference>
<name>A0ABW3RYL5_9BACL</name>
<comment type="caution">
    <text evidence="3">The sequence shown here is derived from an EMBL/GenBank/DDBJ whole genome shotgun (WGS) entry which is preliminary data.</text>
</comment>
<keyword evidence="4" id="KW-1185">Reference proteome</keyword>
<feature type="compositionally biased region" description="Low complexity" evidence="1">
    <location>
        <begin position="32"/>
        <end position="48"/>
    </location>
</feature>
<accession>A0ABW3RYL5</accession>
<evidence type="ECO:0008006" key="5">
    <source>
        <dbReference type="Google" id="ProtNLM"/>
    </source>
</evidence>
<gene>
    <name evidence="3" type="ORF">ACFQ3W_13615</name>
</gene>
<proteinExistence type="predicted"/>
<dbReference type="Proteomes" id="UP001597262">
    <property type="component" value="Unassembled WGS sequence"/>
</dbReference>
<dbReference type="RefSeq" id="WP_379319781.1">
    <property type="nucleotide sequence ID" value="NZ_JBHTLM010000009.1"/>
</dbReference>
<keyword evidence="2" id="KW-0732">Signal</keyword>
<dbReference type="PROSITE" id="PS51257">
    <property type="entry name" value="PROKAR_LIPOPROTEIN"/>
    <property type="match status" value="1"/>
</dbReference>
<evidence type="ECO:0000313" key="4">
    <source>
        <dbReference type="Proteomes" id="UP001597262"/>
    </source>
</evidence>
<evidence type="ECO:0000313" key="3">
    <source>
        <dbReference type="EMBL" id="MFD1177329.1"/>
    </source>
</evidence>
<sequence length="341" mass="38144">MPHSGIKTMLTLMLAGLLIVSSLTGCTKKEQPPSTSSPGQTSSGQNSTKPETNDDSQAAPEKDASSNARNKVLQEFESLRAKKAETREWIAFFDQHLTSLPQEDADQLMQKLLTFYEEDLPKVQEQFAEETVAKALSALEWPITEKGLEQIQDNAVKTKIKAVLAGGYKLETAEGMVFPVVDYGALKKYNASLSEKMQQYIGLLALESDKKMASDGGLVISWDELAKRTIAFEKFFKAYPGTPEANRAKELYYSSYLSAYLYGLDNTPIFDFDTFKLTDEAKASYEKTVKAYPDTTTAEVVQGFLDVLKKTKWQVFRKADGQQTDIPEVKEYRDRVFAGHK</sequence>